<reference evidence="2 3" key="1">
    <citation type="submission" date="2017-06" db="EMBL/GenBank/DDBJ databases">
        <authorList>
            <consortium name="Pathogen Informatics"/>
        </authorList>
    </citation>
    <scope>NUCLEOTIDE SEQUENCE [LARGE SCALE GENOMIC DNA]</scope>
    <source>
        <strain evidence="2 3">NCTC12149</strain>
    </source>
</reference>
<gene>
    <name evidence="2" type="ORF">SAMEA4412673_01621</name>
</gene>
<sequence>MVNYLIKKSIQLIYALPWLIFVLPLCVINDLFTNKKNTHD</sequence>
<keyword evidence="1" id="KW-0472">Membrane</keyword>
<dbReference type="AlphaFoldDB" id="A0AAJ5BZV5"/>
<organism evidence="2 3">
    <name type="scientific">Sphingobacterium mizutaii</name>
    <dbReference type="NCBI Taxonomy" id="1010"/>
    <lineage>
        <taxon>Bacteria</taxon>
        <taxon>Pseudomonadati</taxon>
        <taxon>Bacteroidota</taxon>
        <taxon>Sphingobacteriia</taxon>
        <taxon>Sphingobacteriales</taxon>
        <taxon>Sphingobacteriaceae</taxon>
        <taxon>Sphingobacterium</taxon>
    </lineage>
</organism>
<evidence type="ECO:0000313" key="3">
    <source>
        <dbReference type="Proteomes" id="UP000215355"/>
    </source>
</evidence>
<evidence type="ECO:0000256" key="1">
    <source>
        <dbReference type="SAM" id="Phobius"/>
    </source>
</evidence>
<evidence type="ECO:0000313" key="2">
    <source>
        <dbReference type="EMBL" id="SNV48816.1"/>
    </source>
</evidence>
<feature type="transmembrane region" description="Helical" evidence="1">
    <location>
        <begin position="12"/>
        <end position="32"/>
    </location>
</feature>
<dbReference type="EMBL" id="LT906468">
    <property type="protein sequence ID" value="SNV48816.1"/>
    <property type="molecule type" value="Genomic_DNA"/>
</dbReference>
<keyword evidence="1" id="KW-0812">Transmembrane</keyword>
<keyword evidence="1" id="KW-1133">Transmembrane helix</keyword>
<accession>A0AAJ5BZV5</accession>
<proteinExistence type="predicted"/>
<name>A0AAJ5BZV5_9SPHI</name>
<dbReference type="Proteomes" id="UP000215355">
    <property type="component" value="Chromosome 1"/>
</dbReference>
<protein>
    <submittedName>
        <fullName evidence="2">Uncharacterized protein</fullName>
    </submittedName>
</protein>
<dbReference type="KEGG" id="smiz:4412673_01621"/>